<comment type="caution">
    <text evidence="1">The sequence shown here is derived from an EMBL/GenBank/DDBJ whole genome shotgun (WGS) entry which is preliminary data.</text>
</comment>
<dbReference type="Proteomes" id="UP001056120">
    <property type="component" value="Linkage Group LG09"/>
</dbReference>
<keyword evidence="2" id="KW-1185">Reference proteome</keyword>
<accession>A0ACB9IAY9</accession>
<reference evidence="1 2" key="2">
    <citation type="journal article" date="2022" name="Mol. Ecol. Resour.">
        <title>The genomes of chicory, endive, great burdock and yacon provide insights into Asteraceae paleo-polyploidization history and plant inulin production.</title>
        <authorList>
            <person name="Fan W."/>
            <person name="Wang S."/>
            <person name="Wang H."/>
            <person name="Wang A."/>
            <person name="Jiang F."/>
            <person name="Liu H."/>
            <person name="Zhao H."/>
            <person name="Xu D."/>
            <person name="Zhang Y."/>
        </authorList>
    </citation>
    <scope>NUCLEOTIDE SEQUENCE [LARGE SCALE GENOMIC DNA]</scope>
    <source>
        <strain evidence="2">cv. Yunnan</strain>
        <tissue evidence="1">Leaves</tissue>
    </source>
</reference>
<proteinExistence type="predicted"/>
<evidence type="ECO:0000313" key="2">
    <source>
        <dbReference type="Proteomes" id="UP001056120"/>
    </source>
</evidence>
<gene>
    <name evidence="1" type="ORF">L1987_27434</name>
</gene>
<dbReference type="EMBL" id="CM042026">
    <property type="protein sequence ID" value="KAI3805237.1"/>
    <property type="molecule type" value="Genomic_DNA"/>
</dbReference>
<sequence>MATVFQTIDADVGTTTKPPKLQSAFEYRNWKQRMEKKFLVLDFKMWRSLKYVEVELENVDVVKQFMTFLPQKWLVYTIPIQRTENLNTFTLEEVYETLQNYEFESKGFVDTSASKPVGAALIALMVENTSLVCQAPAV</sequence>
<name>A0ACB9IAY9_9ASTR</name>
<reference evidence="2" key="1">
    <citation type="journal article" date="2022" name="Mol. Ecol. Resour.">
        <title>The genomes of chicory, endive, great burdock and yacon provide insights into Asteraceae palaeo-polyploidization history and plant inulin production.</title>
        <authorList>
            <person name="Fan W."/>
            <person name="Wang S."/>
            <person name="Wang H."/>
            <person name="Wang A."/>
            <person name="Jiang F."/>
            <person name="Liu H."/>
            <person name="Zhao H."/>
            <person name="Xu D."/>
            <person name="Zhang Y."/>
        </authorList>
    </citation>
    <scope>NUCLEOTIDE SEQUENCE [LARGE SCALE GENOMIC DNA]</scope>
    <source>
        <strain evidence="2">cv. Yunnan</strain>
    </source>
</reference>
<evidence type="ECO:0000313" key="1">
    <source>
        <dbReference type="EMBL" id="KAI3805237.1"/>
    </source>
</evidence>
<protein>
    <submittedName>
        <fullName evidence="1">Uncharacterized protein</fullName>
    </submittedName>
</protein>
<organism evidence="1 2">
    <name type="scientific">Smallanthus sonchifolius</name>
    <dbReference type="NCBI Taxonomy" id="185202"/>
    <lineage>
        <taxon>Eukaryota</taxon>
        <taxon>Viridiplantae</taxon>
        <taxon>Streptophyta</taxon>
        <taxon>Embryophyta</taxon>
        <taxon>Tracheophyta</taxon>
        <taxon>Spermatophyta</taxon>
        <taxon>Magnoliopsida</taxon>
        <taxon>eudicotyledons</taxon>
        <taxon>Gunneridae</taxon>
        <taxon>Pentapetalae</taxon>
        <taxon>asterids</taxon>
        <taxon>campanulids</taxon>
        <taxon>Asterales</taxon>
        <taxon>Asteraceae</taxon>
        <taxon>Asteroideae</taxon>
        <taxon>Heliantheae alliance</taxon>
        <taxon>Millerieae</taxon>
        <taxon>Smallanthus</taxon>
    </lineage>
</organism>